<dbReference type="AlphaFoldDB" id="A0A8J2XSN6"/>
<dbReference type="EMBL" id="BMJC01000001">
    <property type="protein sequence ID" value="GGA92304.1"/>
    <property type="molecule type" value="Genomic_DNA"/>
</dbReference>
<proteinExistence type="predicted"/>
<accession>A0A8J2XSN6</accession>
<protein>
    <submittedName>
        <fullName evidence="1">Uncharacterized protein</fullName>
    </submittedName>
</protein>
<gene>
    <name evidence="1" type="ORF">GCM10011511_14620</name>
</gene>
<comment type="caution">
    <text evidence="1">The sequence shown here is derived from an EMBL/GenBank/DDBJ whole genome shotgun (WGS) entry which is preliminary data.</text>
</comment>
<reference evidence="1" key="2">
    <citation type="submission" date="2020-09" db="EMBL/GenBank/DDBJ databases">
        <authorList>
            <person name="Sun Q."/>
            <person name="Zhou Y."/>
        </authorList>
    </citation>
    <scope>NUCLEOTIDE SEQUENCE</scope>
    <source>
        <strain evidence="1">CGMCC 1.15448</strain>
    </source>
</reference>
<reference evidence="1" key="1">
    <citation type="journal article" date="2014" name="Int. J. Syst. Evol. Microbiol.">
        <title>Complete genome sequence of Corynebacterium casei LMG S-19264T (=DSM 44701T), isolated from a smear-ripened cheese.</title>
        <authorList>
            <consortium name="US DOE Joint Genome Institute (JGI-PGF)"/>
            <person name="Walter F."/>
            <person name="Albersmeier A."/>
            <person name="Kalinowski J."/>
            <person name="Ruckert C."/>
        </authorList>
    </citation>
    <scope>NUCLEOTIDE SEQUENCE</scope>
    <source>
        <strain evidence="1">CGMCC 1.15448</strain>
    </source>
</reference>
<name>A0A8J2XSN6_9BACT</name>
<keyword evidence="2" id="KW-1185">Reference proteome</keyword>
<sequence length="145" mass="15264">MSVQSRTTTDTLGISSLSIANYTTKSSAGTVNFTSDSMIVSGLTYTVDTTFMTYFYIAGSLYDSISSPLTATLPPTSASAKYQMINSDSLYFPNGGILSSLAPSSTGQGIRYTLKGDSLTLSAVVAQTTGGTTINANETIYLKRQ</sequence>
<evidence type="ECO:0000313" key="1">
    <source>
        <dbReference type="EMBL" id="GGA92304.1"/>
    </source>
</evidence>
<evidence type="ECO:0000313" key="2">
    <source>
        <dbReference type="Proteomes" id="UP000607559"/>
    </source>
</evidence>
<dbReference type="RefSeq" id="WP_188930019.1">
    <property type="nucleotide sequence ID" value="NZ_BMJC01000001.1"/>
</dbReference>
<organism evidence="1 2">
    <name type="scientific">Puia dinghuensis</name>
    <dbReference type="NCBI Taxonomy" id="1792502"/>
    <lineage>
        <taxon>Bacteria</taxon>
        <taxon>Pseudomonadati</taxon>
        <taxon>Bacteroidota</taxon>
        <taxon>Chitinophagia</taxon>
        <taxon>Chitinophagales</taxon>
        <taxon>Chitinophagaceae</taxon>
        <taxon>Puia</taxon>
    </lineage>
</organism>
<dbReference type="Proteomes" id="UP000607559">
    <property type="component" value="Unassembled WGS sequence"/>
</dbReference>